<dbReference type="EMBL" id="CP042469">
    <property type="protein sequence ID" value="QOX65593.1"/>
    <property type="molecule type" value="Genomic_DNA"/>
</dbReference>
<sequence>MAKKSFIQGAVILGIAGIIIKIMGAFFRIPLANLIGEKGMGYYQTAYPIYVLFLTLATAGIPIAISKMVSERVAIGQHYEAYRVFRVSFILLFAIGICSSAILFFGAGHIVNAIGNPGAKYAMMAIAPALLFVPIMAAYRGYFQGTQNMKPTAASQVVEQFFRVVAGLSLAYVLIKEGTVFAAAGASFGATAGSVMGLITVMAIYYYKRNGVKRDIERGSRSNTERGQDILVKILMIAIPVTIGAAIMPIMNTIDVGIVMRRLQETGWSEEAANGLYGQLTGMAGPLINFPQVLTQAIAMSLVPAIAAAYKQKDMNFLNYNVRLGIRTAIIIGLPCAFGLMTLSEPIMRLLYPMQKASAISAAPCLFIMAFGVIFLSTVQTLTGVLQGLGKPMVPVINLLIGAIIKVILTYTLTGVNSINVRGAAIGTVAAYIVASSLNIIAVKKYTGVKFDFMLTYVKPVSSALVMSGVVWATYRLMYGFFGNALSTMVAVLIGALVYCAMLFVTKSIKKEELRALPKGGKIINLMNKIKK</sequence>
<proteinExistence type="predicted"/>
<dbReference type="Proteomes" id="UP000594014">
    <property type="component" value="Chromosome"/>
</dbReference>
<evidence type="ECO:0000313" key="1">
    <source>
        <dbReference type="EMBL" id="QOX65593.1"/>
    </source>
</evidence>
<evidence type="ECO:0000313" key="2">
    <source>
        <dbReference type="Proteomes" id="UP000594014"/>
    </source>
</evidence>
<organism evidence="1 2">
    <name type="scientific">Anoxybacterium hadale</name>
    <dbReference type="NCBI Taxonomy" id="3408580"/>
    <lineage>
        <taxon>Bacteria</taxon>
        <taxon>Bacillati</taxon>
        <taxon>Bacillota</taxon>
        <taxon>Clostridia</taxon>
        <taxon>Peptostreptococcales</taxon>
        <taxon>Anaerovoracaceae</taxon>
        <taxon>Anoxybacterium</taxon>
    </lineage>
</organism>
<keyword evidence="2" id="KW-1185">Reference proteome</keyword>
<reference evidence="1" key="1">
    <citation type="submission" date="2019-08" db="EMBL/GenBank/DDBJ databases">
        <title>Genome sequence of Clostridiales bacterium MT110.</title>
        <authorList>
            <person name="Cao J."/>
        </authorList>
    </citation>
    <scope>NUCLEOTIDE SEQUENCE</scope>
    <source>
        <strain evidence="1">MT110</strain>
    </source>
</reference>
<gene>
    <name evidence="1" type="ORF">FRZ06_20650</name>
</gene>
<accession>A0ACD1AH12</accession>
<protein>
    <submittedName>
        <fullName evidence="1">Polysaccharide biosynthesis protein</fullName>
    </submittedName>
</protein>
<name>A0ACD1AH12_9FIRM</name>